<dbReference type="AlphaFoldDB" id="A0A2M7G9S1"/>
<protein>
    <submittedName>
        <fullName evidence="1">Uncharacterized protein</fullName>
    </submittedName>
</protein>
<accession>A0A2M7G9S1</accession>
<sequence length="103" mass="11884">MLDWDFFDKPDSVFLWLASGHPDLNVEFVEKLVIDSKSDIMTKQNCLRSHLRNKFCPEYLPGLLAKFTEPYNPGQQRCLGCWRSLLSLTTQDSRDAWVVGEAC</sequence>
<evidence type="ECO:0000313" key="1">
    <source>
        <dbReference type="EMBL" id="PIW18879.1"/>
    </source>
</evidence>
<reference evidence="1 2" key="1">
    <citation type="submission" date="2017-09" db="EMBL/GenBank/DDBJ databases">
        <title>Depth-based differentiation of microbial function through sediment-hosted aquifers and enrichment of novel symbionts in the deep terrestrial subsurface.</title>
        <authorList>
            <person name="Probst A.J."/>
            <person name="Ladd B."/>
            <person name="Jarett J.K."/>
            <person name="Geller-Mcgrath D.E."/>
            <person name="Sieber C.M."/>
            <person name="Emerson J.B."/>
            <person name="Anantharaman K."/>
            <person name="Thomas B.C."/>
            <person name="Malmstrom R."/>
            <person name="Stieglmeier M."/>
            <person name="Klingl A."/>
            <person name="Woyke T."/>
            <person name="Ryan C.M."/>
            <person name="Banfield J.F."/>
        </authorList>
    </citation>
    <scope>NUCLEOTIDE SEQUENCE [LARGE SCALE GENOMIC DNA]</scope>
    <source>
        <strain evidence="1">CG17_big_fil_post_rev_8_21_14_2_50_48_46</strain>
    </source>
</reference>
<gene>
    <name evidence="1" type="ORF">COW36_03090</name>
</gene>
<dbReference type="Proteomes" id="UP000231019">
    <property type="component" value="Unassembled WGS sequence"/>
</dbReference>
<evidence type="ECO:0000313" key="2">
    <source>
        <dbReference type="Proteomes" id="UP000231019"/>
    </source>
</evidence>
<dbReference type="EMBL" id="PFFQ01000007">
    <property type="protein sequence ID" value="PIW18879.1"/>
    <property type="molecule type" value="Genomic_DNA"/>
</dbReference>
<name>A0A2M7G9S1_9BACT</name>
<organism evidence="1 2">
    <name type="scientific">bacterium (Candidatus Blackallbacteria) CG17_big_fil_post_rev_8_21_14_2_50_48_46</name>
    <dbReference type="NCBI Taxonomy" id="2014261"/>
    <lineage>
        <taxon>Bacteria</taxon>
        <taxon>Candidatus Blackallbacteria</taxon>
    </lineage>
</organism>
<comment type="caution">
    <text evidence="1">The sequence shown here is derived from an EMBL/GenBank/DDBJ whole genome shotgun (WGS) entry which is preliminary data.</text>
</comment>
<proteinExistence type="predicted"/>